<dbReference type="PANTHER" id="PTHR12677">
    <property type="entry name" value="GOLGI APPARATUS MEMBRANE PROTEIN TVP38-RELATED"/>
    <property type="match status" value="1"/>
</dbReference>
<protein>
    <recommendedName>
        <fullName evidence="6">TVP38/TMEM64 family membrane protein</fullName>
    </recommendedName>
</protein>
<feature type="transmembrane region" description="Helical" evidence="6">
    <location>
        <begin position="130"/>
        <end position="151"/>
    </location>
</feature>
<keyword evidence="3 6" id="KW-0812">Transmembrane</keyword>
<proteinExistence type="inferred from homology"/>
<dbReference type="Proteomes" id="UP000219329">
    <property type="component" value="Unassembled WGS sequence"/>
</dbReference>
<name>A0A2A5WFM7_9GAMM</name>
<feature type="transmembrane region" description="Helical" evidence="6">
    <location>
        <begin position="163"/>
        <end position="181"/>
    </location>
</feature>
<dbReference type="PANTHER" id="PTHR12677:SF59">
    <property type="entry name" value="GOLGI APPARATUS MEMBRANE PROTEIN TVP38-RELATED"/>
    <property type="match status" value="1"/>
</dbReference>
<dbReference type="AlphaFoldDB" id="A0A2A5WFM7"/>
<accession>A0A2A5WFM7</accession>
<dbReference type="InterPro" id="IPR032816">
    <property type="entry name" value="VTT_dom"/>
</dbReference>
<feature type="domain" description="VTT" evidence="7">
    <location>
        <begin position="63"/>
        <end position="183"/>
    </location>
</feature>
<gene>
    <name evidence="8" type="ORF">CNF02_03285</name>
</gene>
<evidence type="ECO:0000256" key="4">
    <source>
        <dbReference type="ARBA" id="ARBA00022989"/>
    </source>
</evidence>
<evidence type="ECO:0000313" key="8">
    <source>
        <dbReference type="EMBL" id="PDH35064.1"/>
    </source>
</evidence>
<keyword evidence="4 6" id="KW-1133">Transmembrane helix</keyword>
<dbReference type="GO" id="GO:0005886">
    <property type="term" value="C:plasma membrane"/>
    <property type="evidence" value="ECO:0007669"/>
    <property type="project" value="UniProtKB-SubCell"/>
</dbReference>
<dbReference type="InterPro" id="IPR015414">
    <property type="entry name" value="TMEM64"/>
</dbReference>
<evidence type="ECO:0000256" key="5">
    <source>
        <dbReference type="ARBA" id="ARBA00023136"/>
    </source>
</evidence>
<evidence type="ECO:0000313" key="9">
    <source>
        <dbReference type="Proteomes" id="UP000219329"/>
    </source>
</evidence>
<evidence type="ECO:0000256" key="3">
    <source>
        <dbReference type="ARBA" id="ARBA00022692"/>
    </source>
</evidence>
<comment type="similarity">
    <text evidence="6">Belongs to the TVP38/TMEM64 family.</text>
</comment>
<feature type="transmembrane region" description="Helical" evidence="6">
    <location>
        <begin position="12"/>
        <end position="31"/>
    </location>
</feature>
<organism evidence="8 9">
    <name type="scientific">OM182 bacterium MED-G28</name>
    <dbReference type="NCBI Taxonomy" id="1986256"/>
    <lineage>
        <taxon>Bacteria</taxon>
        <taxon>Pseudomonadati</taxon>
        <taxon>Pseudomonadota</taxon>
        <taxon>Gammaproteobacteria</taxon>
        <taxon>OMG group</taxon>
        <taxon>OM182 clade</taxon>
    </lineage>
</organism>
<evidence type="ECO:0000256" key="2">
    <source>
        <dbReference type="ARBA" id="ARBA00022475"/>
    </source>
</evidence>
<comment type="caution">
    <text evidence="8">The sequence shown here is derived from an EMBL/GenBank/DDBJ whole genome shotgun (WGS) entry which is preliminary data.</text>
</comment>
<keyword evidence="5 6" id="KW-0472">Membrane</keyword>
<keyword evidence="2 6" id="KW-1003">Cell membrane</keyword>
<feature type="transmembrane region" description="Helical" evidence="6">
    <location>
        <begin position="81"/>
        <end position="101"/>
    </location>
</feature>
<evidence type="ECO:0000256" key="6">
    <source>
        <dbReference type="RuleBase" id="RU366058"/>
    </source>
</evidence>
<comment type="subcellular location">
    <subcellularLocation>
        <location evidence="1 6">Cell membrane</location>
        <topology evidence="1 6">Multi-pass membrane protein</topology>
    </subcellularLocation>
</comment>
<dbReference type="Pfam" id="PF09335">
    <property type="entry name" value="VTT_dom"/>
    <property type="match status" value="1"/>
</dbReference>
<reference evidence="8 9" key="1">
    <citation type="submission" date="2017-08" db="EMBL/GenBank/DDBJ databases">
        <title>Fine stratification of microbial communities through a metagenomic profile of the photic zone.</title>
        <authorList>
            <person name="Haro-Moreno J.M."/>
            <person name="Lopez-Perez M."/>
            <person name="De La Torre J."/>
            <person name="Picazo A."/>
            <person name="Camacho A."/>
            <person name="Rodriguez-Valera F."/>
        </authorList>
    </citation>
    <scope>NUCLEOTIDE SEQUENCE [LARGE SCALE GENOMIC DNA]</scope>
    <source>
        <strain evidence="8">MED-G28</strain>
    </source>
</reference>
<sequence>MLSILRKHFNTIWLALVAVLLPLLLLFPGWLNQESIANFLNSLGAIGLLVYLLLSLSRAFLMIPSTPFVLAGAIAFPEMPLVVWLISATGVVVGALLVYSFPSFGSYDRFLEEKYPDKILFLKEKMQGKYAFWVIAGWAFFPLVPTDAVCYAAGLAKITYKKMIVPLLIGQLPLATVYIFLGTEFGEWLRI</sequence>
<evidence type="ECO:0000259" key="7">
    <source>
        <dbReference type="Pfam" id="PF09335"/>
    </source>
</evidence>
<dbReference type="EMBL" id="NTJZ01000002">
    <property type="protein sequence ID" value="PDH35064.1"/>
    <property type="molecule type" value="Genomic_DNA"/>
</dbReference>
<evidence type="ECO:0000256" key="1">
    <source>
        <dbReference type="ARBA" id="ARBA00004651"/>
    </source>
</evidence>
<feature type="transmembrane region" description="Helical" evidence="6">
    <location>
        <begin position="43"/>
        <end position="61"/>
    </location>
</feature>